<comment type="subcellular location">
    <subcellularLocation>
        <location evidence="1">Membrane</location>
    </subcellularLocation>
</comment>
<dbReference type="InterPro" id="IPR036890">
    <property type="entry name" value="HATPase_C_sf"/>
</dbReference>
<dbReference type="CDD" id="cd16917">
    <property type="entry name" value="HATPase_UhpB-NarQ-NarX-like"/>
    <property type="match status" value="1"/>
</dbReference>
<evidence type="ECO:0000256" key="5">
    <source>
        <dbReference type="ARBA" id="ARBA00023012"/>
    </source>
</evidence>
<dbReference type="GO" id="GO:0046983">
    <property type="term" value="F:protein dimerization activity"/>
    <property type="evidence" value="ECO:0007669"/>
    <property type="project" value="InterPro"/>
</dbReference>
<evidence type="ECO:0000256" key="3">
    <source>
        <dbReference type="ARBA" id="ARBA00022679"/>
    </source>
</evidence>
<keyword evidence="9" id="KW-1185">Reference proteome</keyword>
<evidence type="ECO:0000256" key="2">
    <source>
        <dbReference type="ARBA" id="ARBA00022553"/>
    </source>
</evidence>
<accession>A0A5J4KSU0</accession>
<evidence type="ECO:0000259" key="7">
    <source>
        <dbReference type="PROSITE" id="PS50885"/>
    </source>
</evidence>
<dbReference type="SUPFAM" id="SSF55874">
    <property type="entry name" value="ATPase domain of HSP90 chaperone/DNA topoisomerase II/histidine kinase"/>
    <property type="match status" value="1"/>
</dbReference>
<reference evidence="8 9" key="1">
    <citation type="submission" date="2019-10" db="EMBL/GenBank/DDBJ databases">
        <title>Dictyobacter vulcani sp. nov., within the class Ktedonobacteria, isolated from soil of volcanic Mt. Zao.</title>
        <authorList>
            <person name="Zheng Y."/>
            <person name="Wang C.M."/>
            <person name="Sakai Y."/>
            <person name="Abe K."/>
            <person name="Yokota A."/>
            <person name="Yabe S."/>
        </authorList>
    </citation>
    <scope>NUCLEOTIDE SEQUENCE [LARGE SCALE GENOMIC DNA]</scope>
    <source>
        <strain evidence="8 9">W12</strain>
    </source>
</reference>
<organism evidence="8 9">
    <name type="scientific">Dictyobacter vulcani</name>
    <dbReference type="NCBI Taxonomy" id="2607529"/>
    <lineage>
        <taxon>Bacteria</taxon>
        <taxon>Bacillati</taxon>
        <taxon>Chloroflexota</taxon>
        <taxon>Ktedonobacteria</taxon>
        <taxon>Ktedonobacterales</taxon>
        <taxon>Dictyobacteraceae</taxon>
        <taxon>Dictyobacter</taxon>
    </lineage>
</organism>
<dbReference type="Proteomes" id="UP000326912">
    <property type="component" value="Unassembled WGS sequence"/>
</dbReference>
<dbReference type="Pfam" id="PF07730">
    <property type="entry name" value="HisKA_3"/>
    <property type="match status" value="1"/>
</dbReference>
<feature type="transmembrane region" description="Helical" evidence="6">
    <location>
        <begin position="12"/>
        <end position="30"/>
    </location>
</feature>
<dbReference type="AlphaFoldDB" id="A0A5J4KSU0"/>
<dbReference type="GO" id="GO:0016020">
    <property type="term" value="C:membrane"/>
    <property type="evidence" value="ECO:0007669"/>
    <property type="project" value="UniProtKB-SubCell"/>
</dbReference>
<dbReference type="SMART" id="SM00387">
    <property type="entry name" value="HATPase_c"/>
    <property type="match status" value="1"/>
</dbReference>
<dbReference type="EMBL" id="BKZW01000002">
    <property type="protein sequence ID" value="GER90743.1"/>
    <property type="molecule type" value="Genomic_DNA"/>
</dbReference>
<feature type="transmembrane region" description="Helical" evidence="6">
    <location>
        <begin position="66"/>
        <end position="85"/>
    </location>
</feature>
<evidence type="ECO:0000313" key="8">
    <source>
        <dbReference type="EMBL" id="GER90743.1"/>
    </source>
</evidence>
<comment type="caution">
    <text evidence="8">The sequence shown here is derived from an EMBL/GenBank/DDBJ whole genome shotgun (WGS) entry which is preliminary data.</text>
</comment>
<dbReference type="Gene3D" id="3.30.565.10">
    <property type="entry name" value="Histidine kinase-like ATPase, C-terminal domain"/>
    <property type="match status" value="1"/>
</dbReference>
<dbReference type="InterPro" id="IPR050482">
    <property type="entry name" value="Sensor_HK_TwoCompSys"/>
</dbReference>
<dbReference type="SMART" id="SM00304">
    <property type="entry name" value="HAMP"/>
    <property type="match status" value="1"/>
</dbReference>
<dbReference type="InterPro" id="IPR003660">
    <property type="entry name" value="HAMP_dom"/>
</dbReference>
<keyword evidence="6" id="KW-0812">Transmembrane</keyword>
<sequence>MRRWHWHFGGLFWRLSMSYLLVTFIAALTIECTITLAPVLQDIQNSNTIRPERLFPILWSYWQPNGFYFIFLASSLGTGAGMLIARHLTGRLRRIAQATKAWSRGEFQDTIHDHIHDELGQLSADLNHMAEQLQLLLLARRKLAILEERARLKQDLHDAVKQHLFAVQMQLSAVRVLFQQDADASYRHLVEAEKLALLAQQELATLIEELRPPALMDKTLGPALEELCHDWSQRTAIALSVHIEPVISLPAGIEQTIFRVTQEALSNIARHSHAHNVYLKLLLDESHTITFSITDDGHGFNPSITRKQKHSLGLHNMRERIAAIDGLFTLESSTKGTSIQARIPVPVEVEKK</sequence>
<keyword evidence="4 8" id="KW-0418">Kinase</keyword>
<protein>
    <submittedName>
        <fullName evidence="8">Sensor histidine kinase LiaS</fullName>
    </submittedName>
</protein>
<dbReference type="InterPro" id="IPR011712">
    <property type="entry name" value="Sig_transdc_His_kin_sub3_dim/P"/>
</dbReference>
<dbReference type="Pfam" id="PF02518">
    <property type="entry name" value="HATPase_c"/>
    <property type="match status" value="1"/>
</dbReference>
<keyword evidence="2" id="KW-0597">Phosphoprotein</keyword>
<dbReference type="InterPro" id="IPR003594">
    <property type="entry name" value="HATPase_dom"/>
</dbReference>
<dbReference type="RefSeq" id="WP_151758442.1">
    <property type="nucleotide sequence ID" value="NZ_BKZW01000002.1"/>
</dbReference>
<dbReference type="CDD" id="cd06225">
    <property type="entry name" value="HAMP"/>
    <property type="match status" value="1"/>
</dbReference>
<feature type="domain" description="HAMP" evidence="7">
    <location>
        <begin position="86"/>
        <end position="138"/>
    </location>
</feature>
<evidence type="ECO:0000256" key="4">
    <source>
        <dbReference type="ARBA" id="ARBA00022777"/>
    </source>
</evidence>
<evidence type="ECO:0000313" key="9">
    <source>
        <dbReference type="Proteomes" id="UP000326912"/>
    </source>
</evidence>
<proteinExistence type="predicted"/>
<dbReference type="Gene3D" id="1.20.5.1930">
    <property type="match status" value="1"/>
</dbReference>
<dbReference type="Pfam" id="PF00672">
    <property type="entry name" value="HAMP"/>
    <property type="match status" value="1"/>
</dbReference>
<evidence type="ECO:0000256" key="1">
    <source>
        <dbReference type="ARBA" id="ARBA00004370"/>
    </source>
</evidence>
<dbReference type="GO" id="GO:0000155">
    <property type="term" value="F:phosphorelay sensor kinase activity"/>
    <property type="evidence" value="ECO:0007669"/>
    <property type="project" value="InterPro"/>
</dbReference>
<dbReference type="PANTHER" id="PTHR24421">
    <property type="entry name" value="NITRATE/NITRITE SENSOR PROTEIN NARX-RELATED"/>
    <property type="match status" value="1"/>
</dbReference>
<keyword evidence="6" id="KW-0472">Membrane</keyword>
<keyword evidence="6" id="KW-1133">Transmembrane helix</keyword>
<keyword evidence="5" id="KW-0902">Two-component regulatory system</keyword>
<dbReference type="Gene3D" id="6.10.340.10">
    <property type="match status" value="1"/>
</dbReference>
<keyword evidence="3" id="KW-0808">Transferase</keyword>
<evidence type="ECO:0000256" key="6">
    <source>
        <dbReference type="SAM" id="Phobius"/>
    </source>
</evidence>
<dbReference type="SUPFAM" id="SSF158472">
    <property type="entry name" value="HAMP domain-like"/>
    <property type="match status" value="1"/>
</dbReference>
<name>A0A5J4KSU0_9CHLR</name>
<gene>
    <name evidence="8" type="primary">liaS</name>
    <name evidence="8" type="ORF">KDW_49050</name>
</gene>
<dbReference type="PROSITE" id="PS50885">
    <property type="entry name" value="HAMP"/>
    <property type="match status" value="1"/>
</dbReference>